<gene>
    <name evidence="1" type="ORF">SDC9_75470</name>
</gene>
<dbReference type="AlphaFoldDB" id="A0A644YJV9"/>
<dbReference type="EMBL" id="VSSQ01005383">
    <property type="protein sequence ID" value="MPM28932.1"/>
    <property type="molecule type" value="Genomic_DNA"/>
</dbReference>
<name>A0A644YJV9_9ZZZZ</name>
<organism evidence="1">
    <name type="scientific">bioreactor metagenome</name>
    <dbReference type="NCBI Taxonomy" id="1076179"/>
    <lineage>
        <taxon>unclassified sequences</taxon>
        <taxon>metagenomes</taxon>
        <taxon>ecological metagenomes</taxon>
    </lineage>
</organism>
<comment type="caution">
    <text evidence="1">The sequence shown here is derived from an EMBL/GenBank/DDBJ whole genome shotgun (WGS) entry which is preliminary data.</text>
</comment>
<proteinExistence type="predicted"/>
<sequence length="299" mass="32536">MVGKQLCNKARGAALCTADRLTPGHKQIRQQLSGHDIALYQQGRADKGFKALCHLYTLLIITSHQIQADLQILEPCTPLQTIEGCLPAELIEFCFGDQEGGVFTARKIIMTDQLSQIGQHLVEEHRIHLPGRTGHGDADNLAVPFGYDAPEAGCRSIRIGDCGKALRYHGLLLIGSPDTLADARIQRVKGCLVTYQRDVCHSGDNAAGQIVAGGSKTSGKNDNVTRIDALLQHFADGPVIGNQDHAINPIPQLRQLAGKDLAVFIRNDAAGQFSPDNEECRTDVGHVLFCLLFRMKCSR</sequence>
<protein>
    <submittedName>
        <fullName evidence="1">Uncharacterized protein</fullName>
    </submittedName>
</protein>
<reference evidence="1" key="1">
    <citation type="submission" date="2019-08" db="EMBL/GenBank/DDBJ databases">
        <authorList>
            <person name="Kucharzyk K."/>
            <person name="Murdoch R.W."/>
            <person name="Higgins S."/>
            <person name="Loffler F."/>
        </authorList>
    </citation>
    <scope>NUCLEOTIDE SEQUENCE</scope>
</reference>
<accession>A0A644YJV9</accession>
<evidence type="ECO:0000313" key="1">
    <source>
        <dbReference type="EMBL" id="MPM28932.1"/>
    </source>
</evidence>